<accession>A0A9Q1GI18</accession>
<feature type="compositionally biased region" description="Basic and acidic residues" evidence="2">
    <location>
        <begin position="1"/>
        <end position="16"/>
    </location>
</feature>
<organism evidence="4 5">
    <name type="scientific">Carnegiea gigantea</name>
    <dbReference type="NCBI Taxonomy" id="171969"/>
    <lineage>
        <taxon>Eukaryota</taxon>
        <taxon>Viridiplantae</taxon>
        <taxon>Streptophyta</taxon>
        <taxon>Embryophyta</taxon>
        <taxon>Tracheophyta</taxon>
        <taxon>Spermatophyta</taxon>
        <taxon>Magnoliopsida</taxon>
        <taxon>eudicotyledons</taxon>
        <taxon>Gunneridae</taxon>
        <taxon>Pentapetalae</taxon>
        <taxon>Caryophyllales</taxon>
        <taxon>Cactineae</taxon>
        <taxon>Cactaceae</taxon>
        <taxon>Cactoideae</taxon>
        <taxon>Echinocereeae</taxon>
        <taxon>Carnegiea</taxon>
    </lineage>
</organism>
<feature type="domain" description="Alpha/beta hydrolase fold-3" evidence="3">
    <location>
        <begin position="126"/>
        <end position="348"/>
    </location>
</feature>
<evidence type="ECO:0000313" key="5">
    <source>
        <dbReference type="Proteomes" id="UP001153076"/>
    </source>
</evidence>
<dbReference type="Proteomes" id="UP001153076">
    <property type="component" value="Unassembled WGS sequence"/>
</dbReference>
<keyword evidence="5" id="KW-1185">Reference proteome</keyword>
<name>A0A9Q1GI18_9CARY</name>
<evidence type="ECO:0000256" key="2">
    <source>
        <dbReference type="SAM" id="MobiDB-lite"/>
    </source>
</evidence>
<evidence type="ECO:0000259" key="3">
    <source>
        <dbReference type="Pfam" id="PF07859"/>
    </source>
</evidence>
<protein>
    <recommendedName>
        <fullName evidence="3">Alpha/beta hydrolase fold-3 domain-containing protein</fullName>
    </recommendedName>
</protein>
<dbReference type="AlphaFoldDB" id="A0A9Q1GI18"/>
<dbReference type="PANTHER" id="PTHR23024:SF135">
    <property type="entry name" value="CELL DEATH ASSOCIATED PROTEIN"/>
    <property type="match status" value="1"/>
</dbReference>
<gene>
    <name evidence="4" type="ORF">Cgig2_001815</name>
</gene>
<dbReference type="OrthoDB" id="408631at2759"/>
<evidence type="ECO:0000313" key="4">
    <source>
        <dbReference type="EMBL" id="KAJ8420985.1"/>
    </source>
</evidence>
<dbReference type="InterPro" id="IPR013094">
    <property type="entry name" value="AB_hydrolase_3"/>
</dbReference>
<dbReference type="Pfam" id="PF07859">
    <property type="entry name" value="Abhydrolase_3"/>
    <property type="match status" value="1"/>
</dbReference>
<dbReference type="PANTHER" id="PTHR23024">
    <property type="entry name" value="ARYLACETAMIDE DEACETYLASE"/>
    <property type="match status" value="1"/>
</dbReference>
<dbReference type="GO" id="GO:0016787">
    <property type="term" value="F:hydrolase activity"/>
    <property type="evidence" value="ECO:0007669"/>
    <property type="project" value="InterPro"/>
</dbReference>
<evidence type="ECO:0000256" key="1">
    <source>
        <dbReference type="ARBA" id="ARBA00010515"/>
    </source>
</evidence>
<sequence length="378" mass="42134">MFWGREEKNGERKWENGEGNGMTEIKCSGRAYTVHNTVLLLAMVVQERRVVDEVSGWLRVYDDGSVDRSWVGPQEAKFMIDPVPAHEEFIEGVATRDVELGPGSRVRVYIPDTGTGSDPNEKLPVILHFPGGGFCISQADWLMYYAVYTKLARLARAIVVSVYLRLAPENRLPAAIDDGFSALLWLTSLARGDAHEPWVSNKADFNRIFLMGDSSGGLLVHEVASRAGKMDLSPLKLAGSIPIHPGICRATRSRSELEMPQTPFLTLDMVDKFLSLALPIGSTKDHPITCPMGPAAPPLSEFHLPPILYCVAENDLFIDTNMEFYEALKKAGKDVELFVSHNMTHSFYLNKLAVDNDPDTKSQTEKLFEGIVEFIRRH</sequence>
<proteinExistence type="inferred from homology"/>
<comment type="caution">
    <text evidence="4">The sequence shown here is derived from an EMBL/GenBank/DDBJ whole genome shotgun (WGS) entry which is preliminary data.</text>
</comment>
<dbReference type="InterPro" id="IPR050466">
    <property type="entry name" value="Carboxylest/Gibb_receptor"/>
</dbReference>
<reference evidence="4" key="1">
    <citation type="submission" date="2022-04" db="EMBL/GenBank/DDBJ databases">
        <title>Carnegiea gigantea Genome sequencing and assembly v2.</title>
        <authorList>
            <person name="Copetti D."/>
            <person name="Sanderson M.J."/>
            <person name="Burquez A."/>
            <person name="Wojciechowski M.F."/>
        </authorList>
    </citation>
    <scope>NUCLEOTIDE SEQUENCE</scope>
    <source>
        <strain evidence="4">SGP5-SGP5p</strain>
        <tissue evidence="4">Aerial part</tissue>
    </source>
</reference>
<dbReference type="EMBL" id="JAKOGI010002994">
    <property type="protein sequence ID" value="KAJ8420985.1"/>
    <property type="molecule type" value="Genomic_DNA"/>
</dbReference>
<dbReference type="InterPro" id="IPR029058">
    <property type="entry name" value="AB_hydrolase_fold"/>
</dbReference>
<dbReference type="Gene3D" id="3.40.50.1820">
    <property type="entry name" value="alpha/beta hydrolase"/>
    <property type="match status" value="1"/>
</dbReference>
<dbReference type="SUPFAM" id="SSF53474">
    <property type="entry name" value="alpha/beta-Hydrolases"/>
    <property type="match status" value="1"/>
</dbReference>
<comment type="similarity">
    <text evidence="1">Belongs to the 'GDXG' lipolytic enzyme family.</text>
</comment>
<feature type="region of interest" description="Disordered" evidence="2">
    <location>
        <begin position="1"/>
        <end position="20"/>
    </location>
</feature>